<dbReference type="PIRSF" id="PIRSF006603">
    <property type="entry name" value="DinF"/>
    <property type="match status" value="1"/>
</dbReference>
<protein>
    <recommendedName>
        <fullName evidence="3">Multidrug export protein MepA</fullName>
    </recommendedName>
</protein>
<evidence type="ECO:0000256" key="4">
    <source>
        <dbReference type="ARBA" id="ARBA00022448"/>
    </source>
</evidence>
<feature type="transmembrane region" description="Helical" evidence="10">
    <location>
        <begin position="414"/>
        <end position="434"/>
    </location>
</feature>
<evidence type="ECO:0000256" key="8">
    <source>
        <dbReference type="ARBA" id="ARBA00023136"/>
    </source>
</evidence>
<evidence type="ECO:0000256" key="7">
    <source>
        <dbReference type="ARBA" id="ARBA00022989"/>
    </source>
</evidence>
<feature type="transmembrane region" description="Helical" evidence="10">
    <location>
        <begin position="232"/>
        <end position="254"/>
    </location>
</feature>
<evidence type="ECO:0000256" key="2">
    <source>
        <dbReference type="ARBA" id="ARBA00008417"/>
    </source>
</evidence>
<gene>
    <name evidence="11" type="ORF">H5975_03320</name>
</gene>
<evidence type="ECO:0000256" key="10">
    <source>
        <dbReference type="SAM" id="Phobius"/>
    </source>
</evidence>
<feature type="transmembrane region" description="Helical" evidence="10">
    <location>
        <begin position="274"/>
        <end position="298"/>
    </location>
</feature>
<proteinExistence type="inferred from homology"/>
<name>A0ABS2GZL1_9LACO</name>
<feature type="transmembrane region" description="Helical" evidence="10">
    <location>
        <begin position="134"/>
        <end position="154"/>
    </location>
</feature>
<feature type="transmembrane region" description="Helical" evidence="10">
    <location>
        <begin position="385"/>
        <end position="408"/>
    </location>
</feature>
<feature type="transmembrane region" description="Helical" evidence="10">
    <location>
        <begin position="355"/>
        <end position="373"/>
    </location>
</feature>
<feature type="transmembrane region" description="Helical" evidence="10">
    <location>
        <begin position="166"/>
        <end position="184"/>
    </location>
</feature>
<evidence type="ECO:0000256" key="3">
    <source>
        <dbReference type="ARBA" id="ARBA00022106"/>
    </source>
</evidence>
<dbReference type="InterPro" id="IPR051327">
    <property type="entry name" value="MATE_MepA_subfamily"/>
</dbReference>
<dbReference type="Proteomes" id="UP000785625">
    <property type="component" value="Unassembled WGS sequence"/>
</dbReference>
<dbReference type="PANTHER" id="PTHR43823">
    <property type="entry name" value="SPORULATION PROTEIN YKVU"/>
    <property type="match status" value="1"/>
</dbReference>
<keyword evidence="6 10" id="KW-0812">Transmembrane</keyword>
<dbReference type="InterPro" id="IPR045070">
    <property type="entry name" value="MATE_MepA-like"/>
</dbReference>
<dbReference type="InterPro" id="IPR002528">
    <property type="entry name" value="MATE_fam"/>
</dbReference>
<keyword evidence="8 10" id="KW-0472">Membrane</keyword>
<evidence type="ECO:0000313" key="11">
    <source>
        <dbReference type="EMBL" id="MBM6940528.1"/>
    </source>
</evidence>
<dbReference type="Pfam" id="PF01554">
    <property type="entry name" value="MatE"/>
    <property type="match status" value="2"/>
</dbReference>
<keyword evidence="9" id="KW-0046">Antibiotic resistance</keyword>
<dbReference type="CDD" id="cd13143">
    <property type="entry name" value="MATE_MepA_like"/>
    <property type="match status" value="1"/>
</dbReference>
<evidence type="ECO:0000313" key="12">
    <source>
        <dbReference type="Proteomes" id="UP000785625"/>
    </source>
</evidence>
<comment type="subcellular location">
    <subcellularLocation>
        <location evidence="1">Cell membrane</location>
        <topology evidence="1">Multi-pass membrane protein</topology>
    </subcellularLocation>
</comment>
<feature type="transmembrane region" description="Helical" evidence="10">
    <location>
        <begin position="319"/>
        <end position="343"/>
    </location>
</feature>
<evidence type="ECO:0000256" key="6">
    <source>
        <dbReference type="ARBA" id="ARBA00022692"/>
    </source>
</evidence>
<sequence length="440" mass="48413">MDQLFERTSIRKAYFVLAMPVVLSMAVTLIYNMVDTYFVSQTQNPDLVAGVSQGAPLFTMMIAIGDIFGLGGSSVISRLFGEHHDRAGRFVSGYCFYASIVCGIIVTIMMLIFQVPFLHLLGASSSTWKYAREYYLVTAWGSPFVIFGLTPTNILRTEGLAVQSMIASMVGTGINIVLNPIFIFKCGWGAAGSALATVTSTIISDILMIYYTRVKSQKLTTSIKETRISRHLQWEIYAIGIPASITNLMATFAMALTNRYLISYGASSVAAMGIALKISMVTNMIVAGLAFGAQPLIGYTYGAKNKERFKRVIKFDLKVIAFFALVATVLLMIFAPVVIRWFMKDPVVIREGTGMIRWLSSSATFGGIVLVFTTMFQSMGKAVPAFWLSFSRQGLIFAVVIVLLQHLFGYEGIIAAQPIADVLTFGLALLLYHLNKPRFE</sequence>
<keyword evidence="7 10" id="KW-1133">Transmembrane helix</keyword>
<evidence type="ECO:0000256" key="5">
    <source>
        <dbReference type="ARBA" id="ARBA00022475"/>
    </source>
</evidence>
<keyword evidence="5" id="KW-1003">Cell membrane</keyword>
<dbReference type="PANTHER" id="PTHR43823:SF3">
    <property type="entry name" value="MULTIDRUG EXPORT PROTEIN MEPA"/>
    <property type="match status" value="1"/>
</dbReference>
<evidence type="ECO:0000256" key="9">
    <source>
        <dbReference type="ARBA" id="ARBA00023251"/>
    </source>
</evidence>
<keyword evidence="12" id="KW-1185">Reference proteome</keyword>
<comment type="caution">
    <text evidence="11">The sequence shown here is derived from an EMBL/GenBank/DDBJ whole genome shotgun (WGS) entry which is preliminary data.</text>
</comment>
<dbReference type="EMBL" id="JACJKU010000021">
    <property type="protein sequence ID" value="MBM6940528.1"/>
    <property type="molecule type" value="Genomic_DNA"/>
</dbReference>
<feature type="transmembrane region" description="Helical" evidence="10">
    <location>
        <begin position="94"/>
        <end position="114"/>
    </location>
</feature>
<feature type="transmembrane region" description="Helical" evidence="10">
    <location>
        <begin position="190"/>
        <end position="211"/>
    </location>
</feature>
<organism evidence="11 12">
    <name type="scientific">Limosilactobacillus coleohominis</name>
    <dbReference type="NCBI Taxonomy" id="181675"/>
    <lineage>
        <taxon>Bacteria</taxon>
        <taxon>Bacillati</taxon>
        <taxon>Bacillota</taxon>
        <taxon>Bacilli</taxon>
        <taxon>Lactobacillales</taxon>
        <taxon>Lactobacillaceae</taxon>
        <taxon>Limosilactobacillus</taxon>
    </lineage>
</organism>
<reference evidence="11 12" key="1">
    <citation type="journal article" date="2021" name="Sci. Rep.">
        <title>The distribution of antibiotic resistance genes in chicken gut microbiota commensals.</title>
        <authorList>
            <person name="Juricova H."/>
            <person name="Matiasovicova J."/>
            <person name="Kubasova T."/>
            <person name="Cejkova D."/>
            <person name="Rychlik I."/>
        </authorList>
    </citation>
    <scope>NUCLEOTIDE SEQUENCE [LARGE SCALE GENOMIC DNA]</scope>
    <source>
        <strain evidence="11 12">An574</strain>
    </source>
</reference>
<accession>A0ABS2GZL1</accession>
<evidence type="ECO:0000256" key="1">
    <source>
        <dbReference type="ARBA" id="ARBA00004651"/>
    </source>
</evidence>
<comment type="similarity">
    <text evidence="2">Belongs to the multi antimicrobial extrusion (MATE) (TC 2.A.66.1) family. MepA subfamily.</text>
</comment>
<feature type="transmembrane region" description="Helical" evidence="10">
    <location>
        <begin position="12"/>
        <end position="34"/>
    </location>
</feature>
<dbReference type="RefSeq" id="WP_204784863.1">
    <property type="nucleotide sequence ID" value="NZ_JACJKU010000021.1"/>
</dbReference>
<feature type="transmembrane region" description="Helical" evidence="10">
    <location>
        <begin position="54"/>
        <end position="73"/>
    </location>
</feature>
<dbReference type="NCBIfam" id="TIGR00797">
    <property type="entry name" value="matE"/>
    <property type="match status" value="1"/>
</dbReference>
<dbReference type="InterPro" id="IPR048279">
    <property type="entry name" value="MdtK-like"/>
</dbReference>
<keyword evidence="4" id="KW-0813">Transport</keyword>